<dbReference type="Pfam" id="PF04149">
    <property type="entry name" value="DUF397"/>
    <property type="match status" value="1"/>
</dbReference>
<gene>
    <name evidence="2" type="ORF">CRH09_30675</name>
</gene>
<dbReference type="KEGG" id="ntp:CRH09_30675"/>
<dbReference type="Proteomes" id="UP000221961">
    <property type="component" value="Chromosome"/>
</dbReference>
<feature type="domain" description="DUF397" evidence="1">
    <location>
        <begin position="2"/>
        <end position="56"/>
    </location>
</feature>
<evidence type="ECO:0000313" key="3">
    <source>
        <dbReference type="Proteomes" id="UP000221961"/>
    </source>
</evidence>
<accession>A0A291RXC9</accession>
<organism evidence="2 3">
    <name type="scientific">Nocardia terpenica</name>
    <dbReference type="NCBI Taxonomy" id="455432"/>
    <lineage>
        <taxon>Bacteria</taxon>
        <taxon>Bacillati</taxon>
        <taxon>Actinomycetota</taxon>
        <taxon>Actinomycetes</taxon>
        <taxon>Mycobacteriales</taxon>
        <taxon>Nocardiaceae</taxon>
        <taxon>Nocardia</taxon>
    </lineage>
</organism>
<sequence>MEWRKSSYSSNGENCVEVAHCEGAVFVRDSKYVGPLEEQPVIAVSDVDWELFIKSIAASQFDQR</sequence>
<dbReference type="AlphaFoldDB" id="A0A291RXC9"/>
<reference evidence="2 3" key="1">
    <citation type="submission" date="2017-10" db="EMBL/GenBank/DDBJ databases">
        <title>Comparative genomics between pathogenic Norcardia.</title>
        <authorList>
            <person name="Zeng L."/>
        </authorList>
    </citation>
    <scope>NUCLEOTIDE SEQUENCE [LARGE SCALE GENOMIC DNA]</scope>
    <source>
        <strain evidence="2 3">NC_YFY_NT001</strain>
    </source>
</reference>
<proteinExistence type="predicted"/>
<evidence type="ECO:0000313" key="2">
    <source>
        <dbReference type="EMBL" id="ATL72231.1"/>
    </source>
</evidence>
<name>A0A291RXC9_9NOCA</name>
<dbReference type="EMBL" id="CP023778">
    <property type="protein sequence ID" value="ATL72231.1"/>
    <property type="molecule type" value="Genomic_DNA"/>
</dbReference>
<protein>
    <submittedName>
        <fullName evidence="2">DUF397 domain-containing protein</fullName>
    </submittedName>
</protein>
<dbReference type="InterPro" id="IPR007278">
    <property type="entry name" value="DUF397"/>
</dbReference>
<evidence type="ECO:0000259" key="1">
    <source>
        <dbReference type="Pfam" id="PF04149"/>
    </source>
</evidence>